<protein>
    <recommendedName>
        <fullName evidence="6">Coiled-coil domain-containing protein 112</fullName>
    </recommendedName>
</protein>
<dbReference type="EMBL" id="QKKF02010319">
    <property type="protein sequence ID" value="RZF44625.1"/>
    <property type="molecule type" value="Genomic_DNA"/>
</dbReference>
<gene>
    <name evidence="4" type="ORF">LSTR_LSTR000577</name>
</gene>
<dbReference type="SMR" id="A0A482XF10"/>
<evidence type="ECO:0000313" key="5">
    <source>
        <dbReference type="Proteomes" id="UP000291343"/>
    </source>
</evidence>
<keyword evidence="1 2" id="KW-0175">Coiled coil</keyword>
<dbReference type="PANTHER" id="PTHR21549:SF0">
    <property type="entry name" value="COILED-COIL DOMAIN-CONTAINING PROTEIN 112"/>
    <property type="match status" value="1"/>
</dbReference>
<dbReference type="OrthoDB" id="6602433at2759"/>
<dbReference type="STRING" id="195883.A0A482XF10"/>
<sequence length="467" mass="55775">MISSKRRSYVPEAVAFICGTNKLKSQQEMLERMQDKLVSSLKQFSVHERNEILCEMRATELAASKVIEAFQDELITIFDLMRDVSQEVKDDEKLKSHSITYFRQKLTALETKIYKLKEDCTRELNKLEDEEGALTVETDFMETRIENWGKTNELSKVRRAQSASRINCSCTTDQLCPEIRNFSQYVQRYGGHNGGWKEEDHLMYLKFRQKHGPQQTAALLNQHLPDITLDMVLQHDTWFETYTDLRNKQKNAIKKWKDDKRAKHVATCDEYVEPKKQQRTRMKTDPELKTRIKFWKEQQKIRKEQELQEKLEEEEMRKRINSLKRKKQEKRKAFLDEYRRERDSCEQALQIAKQTEEERKRHMAALQANSMLRQFRHEDMKYVLRRRELLQQKQDSDSRSTTSTTSSSSVKVKRDPERLFQPTKVWQMRSTKPSDDLQQELVKPIIHLHNMPHLKIPKWRQGLTFDI</sequence>
<dbReference type="InterPro" id="IPR039902">
    <property type="entry name" value="CCDC148/CCDC112"/>
</dbReference>
<evidence type="ECO:0000256" key="2">
    <source>
        <dbReference type="SAM" id="Coils"/>
    </source>
</evidence>
<name>A0A482XF10_LAOST</name>
<comment type="caution">
    <text evidence="4">The sequence shown here is derived from an EMBL/GenBank/DDBJ whole genome shotgun (WGS) entry which is preliminary data.</text>
</comment>
<feature type="compositionally biased region" description="Low complexity" evidence="3">
    <location>
        <begin position="399"/>
        <end position="410"/>
    </location>
</feature>
<feature type="region of interest" description="Disordered" evidence="3">
    <location>
        <begin position="390"/>
        <end position="414"/>
    </location>
</feature>
<evidence type="ECO:0008006" key="6">
    <source>
        <dbReference type="Google" id="ProtNLM"/>
    </source>
</evidence>
<organism evidence="4 5">
    <name type="scientific">Laodelphax striatellus</name>
    <name type="common">Small brown planthopper</name>
    <name type="synonym">Delphax striatella</name>
    <dbReference type="NCBI Taxonomy" id="195883"/>
    <lineage>
        <taxon>Eukaryota</taxon>
        <taxon>Metazoa</taxon>
        <taxon>Ecdysozoa</taxon>
        <taxon>Arthropoda</taxon>
        <taxon>Hexapoda</taxon>
        <taxon>Insecta</taxon>
        <taxon>Pterygota</taxon>
        <taxon>Neoptera</taxon>
        <taxon>Paraneoptera</taxon>
        <taxon>Hemiptera</taxon>
        <taxon>Auchenorrhyncha</taxon>
        <taxon>Fulgoroidea</taxon>
        <taxon>Delphacidae</taxon>
        <taxon>Criomorphinae</taxon>
        <taxon>Laodelphax</taxon>
    </lineage>
</organism>
<accession>A0A482XF10</accession>
<evidence type="ECO:0000313" key="4">
    <source>
        <dbReference type="EMBL" id="RZF44625.1"/>
    </source>
</evidence>
<evidence type="ECO:0000256" key="1">
    <source>
        <dbReference type="ARBA" id="ARBA00023054"/>
    </source>
</evidence>
<dbReference type="AlphaFoldDB" id="A0A482XF10"/>
<feature type="coiled-coil region" evidence="2">
    <location>
        <begin position="294"/>
        <end position="358"/>
    </location>
</feature>
<dbReference type="PANTHER" id="PTHR21549">
    <property type="entry name" value="MUTATED IN BLADDER CANCER 1"/>
    <property type="match status" value="1"/>
</dbReference>
<dbReference type="Proteomes" id="UP000291343">
    <property type="component" value="Unassembled WGS sequence"/>
</dbReference>
<keyword evidence="5" id="KW-1185">Reference proteome</keyword>
<evidence type="ECO:0000256" key="3">
    <source>
        <dbReference type="SAM" id="MobiDB-lite"/>
    </source>
</evidence>
<dbReference type="InParanoid" id="A0A482XF10"/>
<reference evidence="4 5" key="1">
    <citation type="journal article" date="2017" name="Gigascience">
        <title>Genome sequence of the small brown planthopper, Laodelphax striatellus.</title>
        <authorList>
            <person name="Zhu J."/>
            <person name="Jiang F."/>
            <person name="Wang X."/>
            <person name="Yang P."/>
            <person name="Bao Y."/>
            <person name="Zhao W."/>
            <person name="Wang W."/>
            <person name="Lu H."/>
            <person name="Wang Q."/>
            <person name="Cui N."/>
            <person name="Li J."/>
            <person name="Chen X."/>
            <person name="Luo L."/>
            <person name="Yu J."/>
            <person name="Kang L."/>
            <person name="Cui F."/>
        </authorList>
    </citation>
    <scope>NUCLEOTIDE SEQUENCE [LARGE SCALE GENOMIC DNA]</scope>
    <source>
        <strain evidence="4">Lst14</strain>
    </source>
</reference>
<proteinExistence type="predicted"/>